<feature type="region of interest" description="Disordered" evidence="1">
    <location>
        <begin position="1416"/>
        <end position="1462"/>
    </location>
</feature>
<name>A0A0G4GKB3_9ALVE</name>
<feature type="compositionally biased region" description="Basic and acidic residues" evidence="1">
    <location>
        <begin position="1306"/>
        <end position="1320"/>
    </location>
</feature>
<organism evidence="2">
    <name type="scientific">Chromera velia CCMP2878</name>
    <dbReference type="NCBI Taxonomy" id="1169474"/>
    <lineage>
        <taxon>Eukaryota</taxon>
        <taxon>Sar</taxon>
        <taxon>Alveolata</taxon>
        <taxon>Colpodellida</taxon>
        <taxon>Chromeraceae</taxon>
        <taxon>Chromera</taxon>
    </lineage>
</organism>
<feature type="region of interest" description="Disordered" evidence="1">
    <location>
        <begin position="119"/>
        <end position="320"/>
    </location>
</feature>
<feature type="compositionally biased region" description="Basic and acidic residues" evidence="1">
    <location>
        <begin position="292"/>
        <end position="302"/>
    </location>
</feature>
<evidence type="ECO:0000313" key="2">
    <source>
        <dbReference type="EMBL" id="CEM30386.1"/>
    </source>
</evidence>
<proteinExistence type="predicted"/>
<feature type="compositionally biased region" description="Basic and acidic residues" evidence="1">
    <location>
        <begin position="1279"/>
        <end position="1293"/>
    </location>
</feature>
<feature type="region of interest" description="Disordered" evidence="1">
    <location>
        <begin position="1017"/>
        <end position="1134"/>
    </location>
</feature>
<feature type="compositionally biased region" description="Polar residues" evidence="1">
    <location>
        <begin position="950"/>
        <end position="965"/>
    </location>
</feature>
<evidence type="ECO:0000256" key="1">
    <source>
        <dbReference type="SAM" id="MobiDB-lite"/>
    </source>
</evidence>
<sequence length="1490" mass="158108">MPISREEGKATGKQPYAIASFEATVPKGASLVTACVRGFAEDSPASGAEKPDMQTETHTQSGRGDVEVVSKILNAFSSAFRLVSSSPKEKEKDALGEKLEGVLLARSIKPLSTLLSPVLSTSKGKATSATSATARAKAKANTGPSTDVTVKTPATTTATAPSIRGSTGPSTEGQKTAWVSEPQPGTLSKKERRGPVSNTTTDSPTMNMKISPAGGESASVRQTQTNAPSLPQTASPSGKGGTGMLPASSAVSETSPYASGGFPFDFRSSHLPAVPTTAEGSLTPSERTPPSLDRREKGKEGKPVTSPIARRDTASASSSTSKRWEFVHPIFEDETSMMRPMGTTYLRTSCHSQVMTLKKALRPWLQSSSSSASKSKKQKQEKGKGGEGEEAYSLSDTLGPSQISSRLKFPVGVLVSFQLKRPFEGRKTFSSPNLSGDFWTAASGNAIARAREAIKAEKQKGQLLMHQILWMSLMLPESKKLFRDFHLAQSESARPQCSLDLEAGLFTVMFCHEVIEETYLSKPPSALDLAVARDAASQRCLAIARRWNEIGQGGQMRFDTLYENMSEVWQRWEKEGESVENDTTTLFARQGPCALLEVPLKTVAWVDVRFAHVLRDDHFPGSRVSAGSPVEKPKEEEGAEKGKTALPFQPPVDASPSASSSAPEKEPSLSVQQQQKQKPADYPTPVLIPMDAIENRTSTSSSSSSAAAPPAPKESRRGITGPITRLAKKGNEGEGEGDQKKGKEREGASKKGQEAEGGTAAPINSKKTQTASSSSTKPPTAAAPGDTSTSLSISAGSTNISLALSSASLQKSAGDTKEKEGIPPLALPRPTAKSRGLGFLTSGPNEQQTTRGKEAPTHTSPSPSLDYTPPTQPKLDSASTTSKRPPVSPSPSPSLSAAAEKGRQLPTPARSPSPSQSSDTIKTSNVALSAYMEKIKRMTEIAPPKKDPSPTFSPQQATHAGSPSLSFPLEKPGETAARISAAAVASREGGKGKSEESPLVAYFQTLKEKFGLSVQSETAHTSLPDERAKETLETKGVTDKVVEKGKGGDRVQVGVGMKGEISEQADLAAGGERGRVQRPTPPPLVTDKRHTTPTYPTSVLGSASSLPITDQNAEGVQYPPKEKEREGVSVGATVATEGSEYASMRELLAKFGKDLSPPQPDSTAWGQQMHPPQDDVIDLDSGGSVPDGERGGHVQSLEEGREGEEGGSGSAAWQGLFDWDRKADGDLGGSASPLQRESGMEGLESVSPFGEGFQTPEKTEGGVSGVSGRGWPTEEEMGESAREGGDLFEEREAPSNCAAGMSEEDSVAHEISPREREMSYLRDPVSGGDKGLPPQLRTPPPPLGSVEEEEEEPRGFLASPKVPEREGTPLSVSDLTALLAQREARSPQQEEEGRRTLFNLTTGLLASESVLPPFREGCLGPIPETSVISEQDDEGVGEDVGGSGFPEDEGDGEGLPLCGNLEDWECHSDDEEEDVEEWREEVDFGWKRMA</sequence>
<feature type="compositionally biased region" description="Polar residues" evidence="1">
    <location>
        <begin position="196"/>
        <end position="208"/>
    </location>
</feature>
<feature type="compositionally biased region" description="Basic and acidic residues" evidence="1">
    <location>
        <begin position="1187"/>
        <end position="1204"/>
    </location>
</feature>
<dbReference type="EMBL" id="CDMZ01001299">
    <property type="protein sequence ID" value="CEM30386.1"/>
    <property type="molecule type" value="Genomic_DNA"/>
</dbReference>
<feature type="region of interest" description="Disordered" evidence="1">
    <location>
        <begin position="42"/>
        <end position="63"/>
    </location>
</feature>
<feature type="region of interest" description="Disordered" evidence="1">
    <location>
        <begin position="618"/>
        <end position="793"/>
    </location>
</feature>
<feature type="compositionally biased region" description="Polar residues" evidence="1">
    <location>
        <begin position="278"/>
        <end position="288"/>
    </location>
</feature>
<feature type="compositionally biased region" description="Basic and acidic residues" evidence="1">
    <location>
        <begin position="378"/>
        <end position="387"/>
    </location>
</feature>
<feature type="compositionally biased region" description="Basic and acidic residues" evidence="1">
    <location>
        <begin position="631"/>
        <end position="643"/>
    </location>
</feature>
<feature type="region of interest" description="Disordered" evidence="1">
    <location>
        <begin position="365"/>
        <end position="396"/>
    </location>
</feature>
<protein>
    <submittedName>
        <fullName evidence="2">Uncharacterized protein</fullName>
    </submittedName>
</protein>
<gene>
    <name evidence="2" type="ORF">Cvel_22284</name>
</gene>
<feature type="compositionally biased region" description="Low complexity" evidence="1">
    <location>
        <begin position="152"/>
        <end position="161"/>
    </location>
</feature>
<feature type="compositionally biased region" description="Polar residues" evidence="1">
    <location>
        <begin position="1092"/>
        <end position="1114"/>
    </location>
</feature>
<feature type="compositionally biased region" description="Low complexity" evidence="1">
    <location>
        <begin position="119"/>
        <end position="135"/>
    </location>
</feature>
<feature type="compositionally biased region" description="Polar residues" evidence="1">
    <location>
        <begin position="219"/>
        <end position="236"/>
    </location>
</feature>
<feature type="compositionally biased region" description="Polar residues" evidence="1">
    <location>
        <begin position="910"/>
        <end position="927"/>
    </location>
</feature>
<feature type="compositionally biased region" description="Low complexity" evidence="1">
    <location>
        <begin position="697"/>
        <end position="708"/>
    </location>
</feature>
<reference evidence="2" key="1">
    <citation type="submission" date="2014-11" db="EMBL/GenBank/DDBJ databases">
        <authorList>
            <person name="Otto D Thomas"/>
            <person name="Naeem Raeece"/>
        </authorList>
    </citation>
    <scope>NUCLEOTIDE SEQUENCE</scope>
</reference>
<dbReference type="VEuPathDB" id="CryptoDB:Cvel_22284"/>
<feature type="region of interest" description="Disordered" evidence="1">
    <location>
        <begin position="1152"/>
        <end position="1395"/>
    </location>
</feature>
<feature type="compositionally biased region" description="Low complexity" evidence="1">
    <location>
        <begin position="765"/>
        <end position="784"/>
    </location>
</feature>
<feature type="region of interest" description="Disordered" evidence="1">
    <location>
        <begin position="808"/>
        <end position="971"/>
    </location>
</feature>
<accession>A0A0G4GKB3</accession>
<feature type="compositionally biased region" description="Basic and acidic residues" evidence="1">
    <location>
        <begin position="933"/>
        <end position="948"/>
    </location>
</feature>
<feature type="compositionally biased region" description="Basic and acidic residues" evidence="1">
    <location>
        <begin position="729"/>
        <end position="754"/>
    </location>
</feature>
<feature type="compositionally biased region" description="Polar residues" evidence="1">
    <location>
        <begin position="164"/>
        <end position="174"/>
    </location>
</feature>
<feature type="compositionally biased region" description="Basic and acidic residues" evidence="1">
    <location>
        <begin position="1023"/>
        <end position="1049"/>
    </location>
</feature>